<accession>A0A7Y3TZA8</accession>
<keyword evidence="4" id="KW-1185">Reference proteome</keyword>
<evidence type="ECO:0000313" key="3">
    <source>
        <dbReference type="EMBL" id="NOG32840.1"/>
    </source>
</evidence>
<dbReference type="RefSeq" id="WP_171703299.1">
    <property type="nucleotide sequence ID" value="NZ_JABFHI010000012.1"/>
</dbReference>
<proteinExistence type="predicted"/>
<keyword evidence="1" id="KW-0680">Restriction system</keyword>
<sequence length="94" mass="10330">MGVLTPDFLAWQINHHDIQMRLTRLGQGTLQQSVSKAQLKILPITLPSLKQQTLITAYQEAARKEADALQALIVNRDQEVRALGSAVLAEARAG</sequence>
<organism evidence="3 4">
    <name type="scientific">Vreelandella azerica</name>
    <dbReference type="NCBI Taxonomy" id="2732867"/>
    <lineage>
        <taxon>Bacteria</taxon>
        <taxon>Pseudomonadati</taxon>
        <taxon>Pseudomonadota</taxon>
        <taxon>Gammaproteobacteria</taxon>
        <taxon>Oceanospirillales</taxon>
        <taxon>Halomonadaceae</taxon>
        <taxon>Vreelandella</taxon>
    </lineage>
</organism>
<reference evidence="3 4" key="2">
    <citation type="submission" date="2020-06" db="EMBL/GenBank/DDBJ databases">
        <title>Halomonas songnenensis sp. nov., a moderately halophilic bacterium isolated from saline and alkaline soils.</title>
        <authorList>
            <person name="Jiang J."/>
            <person name="Pan Y."/>
        </authorList>
    </citation>
    <scope>NUCLEOTIDE SEQUENCE [LARGE SCALE GENOMIC DNA]</scope>
    <source>
        <strain evidence="3 4">TBZ9</strain>
    </source>
</reference>
<dbReference type="SUPFAM" id="SSF116734">
    <property type="entry name" value="DNA methylase specificity domain"/>
    <property type="match status" value="1"/>
</dbReference>
<protein>
    <recommendedName>
        <fullName evidence="5">Type I restriction modification DNA specificity domain-containing protein</fullName>
    </recommendedName>
</protein>
<dbReference type="AlphaFoldDB" id="A0A7Y3TZA8"/>
<evidence type="ECO:0000256" key="2">
    <source>
        <dbReference type="ARBA" id="ARBA00023125"/>
    </source>
</evidence>
<evidence type="ECO:0000256" key="1">
    <source>
        <dbReference type="ARBA" id="ARBA00022747"/>
    </source>
</evidence>
<dbReference type="Gene3D" id="3.90.220.20">
    <property type="entry name" value="DNA methylase specificity domains"/>
    <property type="match status" value="1"/>
</dbReference>
<evidence type="ECO:0008006" key="5">
    <source>
        <dbReference type="Google" id="ProtNLM"/>
    </source>
</evidence>
<dbReference type="GO" id="GO:0009307">
    <property type="term" value="P:DNA restriction-modification system"/>
    <property type="evidence" value="ECO:0007669"/>
    <property type="project" value="UniProtKB-KW"/>
</dbReference>
<name>A0A7Y3TZA8_9GAMM</name>
<comment type="caution">
    <text evidence="3">The sequence shown here is derived from an EMBL/GenBank/DDBJ whole genome shotgun (WGS) entry which is preliminary data.</text>
</comment>
<dbReference type="Proteomes" id="UP000588806">
    <property type="component" value="Unassembled WGS sequence"/>
</dbReference>
<reference evidence="3 4" key="1">
    <citation type="submission" date="2020-05" db="EMBL/GenBank/DDBJ databases">
        <authorList>
            <person name="Ruan W."/>
            <person name="Jeon C.O."/>
            <person name="Chun B.H."/>
        </authorList>
    </citation>
    <scope>NUCLEOTIDE SEQUENCE [LARGE SCALE GENOMIC DNA]</scope>
    <source>
        <strain evidence="3 4">TBZ9</strain>
    </source>
</reference>
<dbReference type="GO" id="GO:0003677">
    <property type="term" value="F:DNA binding"/>
    <property type="evidence" value="ECO:0007669"/>
    <property type="project" value="UniProtKB-KW"/>
</dbReference>
<keyword evidence="2" id="KW-0238">DNA-binding</keyword>
<evidence type="ECO:0000313" key="4">
    <source>
        <dbReference type="Proteomes" id="UP000588806"/>
    </source>
</evidence>
<gene>
    <name evidence="3" type="ORF">HLB35_15705</name>
</gene>
<dbReference type="EMBL" id="JABFHI010000012">
    <property type="protein sequence ID" value="NOG32840.1"/>
    <property type="molecule type" value="Genomic_DNA"/>
</dbReference>
<dbReference type="InterPro" id="IPR044946">
    <property type="entry name" value="Restrct_endonuc_typeI_TRD_sf"/>
</dbReference>